<comment type="caution">
    <text evidence="2">The sequence shown here is derived from an EMBL/GenBank/DDBJ whole genome shotgun (WGS) entry which is preliminary data.</text>
</comment>
<dbReference type="EC" id="4.2.1.45" evidence="2"/>
<accession>A0A9X3TTK4</accession>
<evidence type="ECO:0000259" key="1">
    <source>
        <dbReference type="Pfam" id="PF16363"/>
    </source>
</evidence>
<name>A0A9X3TTK4_9BACL</name>
<protein>
    <submittedName>
        <fullName evidence="2">CDP-glucose 4,6-dehydratase</fullName>
        <ecNumber evidence="2">4.2.1.45</ecNumber>
    </submittedName>
</protein>
<dbReference type="Gene3D" id="3.90.25.10">
    <property type="entry name" value="UDP-galactose 4-epimerase, domain 1"/>
    <property type="match status" value="1"/>
</dbReference>
<reference evidence="2" key="1">
    <citation type="submission" date="2022-12" db="EMBL/GenBank/DDBJ databases">
        <title>Draft genome sequence of the thermophilic strain Brevibacillus thermoruber HT42, isolated from Los Humeros, Puebla, Mexico, with biotechnological potential.</title>
        <authorList>
            <person name="Lara Sanchez J."/>
            <person name="Solis Palacios R."/>
            <person name="Bustos Baena A.S."/>
            <person name="Ruz Baez A.E."/>
            <person name="Espinosa Luna G."/>
            <person name="Oliart Ros R.M."/>
        </authorList>
    </citation>
    <scope>NUCLEOTIDE SEQUENCE</scope>
    <source>
        <strain evidence="2">HT42</strain>
    </source>
</reference>
<keyword evidence="3" id="KW-1185">Reference proteome</keyword>
<dbReference type="NCBIfam" id="TIGR02622">
    <property type="entry name" value="CDP_4_6_dhtase"/>
    <property type="match status" value="1"/>
</dbReference>
<dbReference type="InterPro" id="IPR036291">
    <property type="entry name" value="NAD(P)-bd_dom_sf"/>
</dbReference>
<gene>
    <name evidence="2" type="primary">rfbG</name>
    <name evidence="2" type="ORF">O3V59_21180</name>
</gene>
<dbReference type="Proteomes" id="UP001151071">
    <property type="component" value="Unassembled WGS sequence"/>
</dbReference>
<proteinExistence type="predicted"/>
<dbReference type="GO" id="GO:0047733">
    <property type="term" value="F:CDP-glucose 4,6-dehydratase activity"/>
    <property type="evidence" value="ECO:0007669"/>
    <property type="project" value="UniProtKB-EC"/>
</dbReference>
<dbReference type="InterPro" id="IPR013445">
    <property type="entry name" value="CDP_4_6_deHydtase"/>
</dbReference>
<dbReference type="Pfam" id="PF16363">
    <property type="entry name" value="GDP_Man_Dehyd"/>
    <property type="match status" value="1"/>
</dbReference>
<organism evidence="2 3">
    <name type="scientific">Brevibacillus thermoruber</name>
    <dbReference type="NCBI Taxonomy" id="33942"/>
    <lineage>
        <taxon>Bacteria</taxon>
        <taxon>Bacillati</taxon>
        <taxon>Bacillota</taxon>
        <taxon>Bacilli</taxon>
        <taxon>Bacillales</taxon>
        <taxon>Paenibacillaceae</taxon>
        <taxon>Brevibacillus</taxon>
    </lineage>
</organism>
<dbReference type="CDD" id="cd05252">
    <property type="entry name" value="CDP_GD_SDR_e"/>
    <property type="match status" value="1"/>
</dbReference>
<dbReference type="PANTHER" id="PTHR43000">
    <property type="entry name" value="DTDP-D-GLUCOSE 4,6-DEHYDRATASE-RELATED"/>
    <property type="match status" value="1"/>
</dbReference>
<sequence length="361" mass="40849">MIDKTFWKDKKVFITGHAGFKGAWLCLWLHSLGADVTGFTRSLPTKPSLFELCGLGSLVRTIIGDVRAKEKLQEAVMNTKPDIVIHMAAQPLVRSSYEKPVETYEINVMGTVNLLEAVRIAVHNGIPVQAVINVTSERCYENKEWAWGYREGDALGGYDPYSNSKACSELVTTCYRNSFFHPNHYDVHGVALASVRPGNVIGGGDWGENRLIPDVIRALLSGTKLNIRNPGAIRPWQHVLEPLGGYLLLAQKLCEDGRRFSQSWNFGPSDNDAKPVEWIVRKLYEKWGGDAAYEIEPNVPWQEARYFKLDCSKARSELGWQPKWNLDQALDRIVEWTRAYQQHQNIRSVCLQQIEQYAAAN</sequence>
<dbReference type="RefSeq" id="WP_271140963.1">
    <property type="nucleotide sequence ID" value="NZ_JAPYYP010000047.1"/>
</dbReference>
<dbReference type="SUPFAM" id="SSF51735">
    <property type="entry name" value="NAD(P)-binding Rossmann-fold domains"/>
    <property type="match status" value="1"/>
</dbReference>
<dbReference type="Gene3D" id="3.40.50.720">
    <property type="entry name" value="NAD(P)-binding Rossmann-like Domain"/>
    <property type="match status" value="1"/>
</dbReference>
<dbReference type="InterPro" id="IPR016040">
    <property type="entry name" value="NAD(P)-bd_dom"/>
</dbReference>
<evidence type="ECO:0000313" key="3">
    <source>
        <dbReference type="Proteomes" id="UP001151071"/>
    </source>
</evidence>
<dbReference type="AlphaFoldDB" id="A0A9X3TTK4"/>
<evidence type="ECO:0000313" key="2">
    <source>
        <dbReference type="EMBL" id="MDA5110856.1"/>
    </source>
</evidence>
<feature type="domain" description="NAD(P)-binding" evidence="1">
    <location>
        <begin position="13"/>
        <end position="331"/>
    </location>
</feature>
<keyword evidence="2" id="KW-0456">Lyase</keyword>
<dbReference type="EMBL" id="JAPYYP010000047">
    <property type="protein sequence ID" value="MDA5110856.1"/>
    <property type="molecule type" value="Genomic_DNA"/>
</dbReference>